<evidence type="ECO:0000313" key="4">
    <source>
        <dbReference type="Proteomes" id="UP000823674"/>
    </source>
</evidence>
<feature type="chain" id="PRO_5045631394" evidence="2">
    <location>
        <begin position="24"/>
        <end position="220"/>
    </location>
</feature>
<keyword evidence="2" id="KW-0732">Signal</keyword>
<dbReference type="Proteomes" id="UP000823674">
    <property type="component" value="Chromosome A02"/>
</dbReference>
<gene>
    <name evidence="3" type="primary">A02p036570.1_BraROA</name>
    <name evidence="3" type="ORF">IGI04_007163</name>
</gene>
<proteinExistence type="predicted"/>
<sequence>MTLIHFTHLFLFSLYATFVTVGACGKGVHRGVDSKRSQDVLEQGEGVVEVAEKAAATGKEVVLDLVQELENTKAVSSGGNLTVRVSESGGNGKEVMNGKEISKVGVDIQWKSATNRGRSCSPIGNHVNSEGRRNSASSSNGYAVLQDLRDKDVIMEDGECEVVEETEKVSGDVEEDLEEARIVKENKQIELGSKTTTLGIHRGRKEGRKPIVSLKALLQV</sequence>
<comment type="caution">
    <text evidence="3">The sequence shown here is derived from an EMBL/GenBank/DDBJ whole genome shotgun (WGS) entry which is preliminary data.</text>
</comment>
<name>A0ABQ7NJ23_BRACM</name>
<feature type="region of interest" description="Disordered" evidence="1">
    <location>
        <begin position="115"/>
        <end position="139"/>
    </location>
</feature>
<accession>A0ABQ7NJ23</accession>
<evidence type="ECO:0000313" key="3">
    <source>
        <dbReference type="EMBL" id="KAG5410844.1"/>
    </source>
</evidence>
<evidence type="ECO:0000256" key="2">
    <source>
        <dbReference type="SAM" id="SignalP"/>
    </source>
</evidence>
<reference evidence="3 4" key="1">
    <citation type="submission" date="2021-03" db="EMBL/GenBank/DDBJ databases">
        <authorList>
            <person name="King G.J."/>
            <person name="Bancroft I."/>
            <person name="Baten A."/>
            <person name="Bloomfield J."/>
            <person name="Borpatragohain P."/>
            <person name="He Z."/>
            <person name="Irish N."/>
            <person name="Irwin J."/>
            <person name="Liu K."/>
            <person name="Mauleon R.P."/>
            <person name="Moore J."/>
            <person name="Morris R."/>
            <person name="Ostergaard L."/>
            <person name="Wang B."/>
            <person name="Wells R."/>
        </authorList>
    </citation>
    <scope>NUCLEOTIDE SEQUENCE [LARGE SCALE GENOMIC DNA]</scope>
    <source>
        <strain evidence="3">R-o-18</strain>
        <tissue evidence="3">Leaf</tissue>
    </source>
</reference>
<protein>
    <submittedName>
        <fullName evidence="3">Uncharacterized protein</fullName>
    </submittedName>
</protein>
<feature type="signal peptide" evidence="2">
    <location>
        <begin position="1"/>
        <end position="23"/>
    </location>
</feature>
<organism evidence="3 4">
    <name type="scientific">Brassica rapa subsp. trilocularis</name>
    <dbReference type="NCBI Taxonomy" id="1813537"/>
    <lineage>
        <taxon>Eukaryota</taxon>
        <taxon>Viridiplantae</taxon>
        <taxon>Streptophyta</taxon>
        <taxon>Embryophyta</taxon>
        <taxon>Tracheophyta</taxon>
        <taxon>Spermatophyta</taxon>
        <taxon>Magnoliopsida</taxon>
        <taxon>eudicotyledons</taxon>
        <taxon>Gunneridae</taxon>
        <taxon>Pentapetalae</taxon>
        <taxon>rosids</taxon>
        <taxon>malvids</taxon>
        <taxon>Brassicales</taxon>
        <taxon>Brassicaceae</taxon>
        <taxon>Brassiceae</taxon>
        <taxon>Brassica</taxon>
    </lineage>
</organism>
<dbReference type="EMBL" id="JADBGQ010000002">
    <property type="protein sequence ID" value="KAG5410844.1"/>
    <property type="molecule type" value="Genomic_DNA"/>
</dbReference>
<keyword evidence="4" id="KW-1185">Reference proteome</keyword>
<evidence type="ECO:0000256" key="1">
    <source>
        <dbReference type="SAM" id="MobiDB-lite"/>
    </source>
</evidence>